<sequence>MSVGELIKRYAFFVAGLFVMAFGVSFSIKANLGTSPISSFPYVTSLISPLSVGQATIAMHVVFIILQIIILRRKYEPIQLMQLPVAVVFGYLTDLALWIVDGVGYSNYLQQWLLCIIGIVLVAVGVSMEVAAGVVMLAGEGVVLAVCRVAPIKFGNMKIVFDVSLVVISIAVSWSVLGTVEGVREGTVAAALFVGFITKQLNRHTRRLMNYIVARR</sequence>
<keyword evidence="1" id="KW-1133">Transmembrane helix</keyword>
<dbReference type="EMBL" id="JADCKA010000014">
    <property type="protein sequence ID" value="MBE5036091.1"/>
    <property type="molecule type" value="Genomic_DNA"/>
</dbReference>
<keyword evidence="1" id="KW-0472">Membrane</keyword>
<dbReference type="InterPro" id="IPR038750">
    <property type="entry name" value="YczE/YyaS-like"/>
</dbReference>
<evidence type="ECO:0000313" key="2">
    <source>
        <dbReference type="EMBL" id="MBE5036091.1"/>
    </source>
</evidence>
<evidence type="ECO:0000256" key="1">
    <source>
        <dbReference type="SAM" id="Phobius"/>
    </source>
</evidence>
<protein>
    <submittedName>
        <fullName evidence="2">YitT family protein</fullName>
    </submittedName>
</protein>
<feature type="transmembrane region" description="Helical" evidence="1">
    <location>
        <begin position="83"/>
        <end position="105"/>
    </location>
</feature>
<gene>
    <name evidence="2" type="ORF">INF20_07380</name>
</gene>
<keyword evidence="1" id="KW-0812">Transmembrane</keyword>
<dbReference type="Proteomes" id="UP001516588">
    <property type="component" value="Unassembled WGS sequence"/>
</dbReference>
<feature type="transmembrane region" description="Helical" evidence="1">
    <location>
        <begin position="12"/>
        <end position="32"/>
    </location>
</feature>
<evidence type="ECO:0000313" key="3">
    <source>
        <dbReference type="Proteomes" id="UP001516588"/>
    </source>
</evidence>
<name>A0ABR9QZ03_9FIRM</name>
<feature type="transmembrane region" description="Helical" evidence="1">
    <location>
        <begin position="183"/>
        <end position="201"/>
    </location>
</feature>
<comment type="caution">
    <text evidence="2">The sequence shown here is derived from an EMBL/GenBank/DDBJ whole genome shotgun (WGS) entry which is preliminary data.</text>
</comment>
<feature type="transmembrane region" description="Helical" evidence="1">
    <location>
        <begin position="159"/>
        <end position="177"/>
    </location>
</feature>
<dbReference type="PANTHER" id="PTHR40078">
    <property type="entry name" value="INTEGRAL MEMBRANE PROTEIN-RELATED"/>
    <property type="match status" value="1"/>
</dbReference>
<organism evidence="2 3">
    <name type="scientific">Gallibacter intestinalis</name>
    <dbReference type="NCBI Taxonomy" id="2779356"/>
    <lineage>
        <taxon>Bacteria</taxon>
        <taxon>Bacillati</taxon>
        <taxon>Bacillota</taxon>
        <taxon>Clostridia</taxon>
        <taxon>Eubacteriales</taxon>
        <taxon>Eubacteriaceae</taxon>
        <taxon>Gallibacter</taxon>
    </lineage>
</organism>
<dbReference type="Pfam" id="PF19700">
    <property type="entry name" value="DUF6198"/>
    <property type="match status" value="1"/>
</dbReference>
<keyword evidence="3" id="KW-1185">Reference proteome</keyword>
<dbReference type="PANTHER" id="PTHR40078:SF1">
    <property type="entry name" value="INTEGRAL MEMBRANE PROTEIN"/>
    <property type="match status" value="1"/>
</dbReference>
<dbReference type="RefSeq" id="WP_226385736.1">
    <property type="nucleotide sequence ID" value="NZ_JADCKA010000014.1"/>
</dbReference>
<proteinExistence type="predicted"/>
<reference evidence="2 3" key="1">
    <citation type="submission" date="2020-10" db="EMBL/GenBank/DDBJ databases">
        <title>ChiBAC.</title>
        <authorList>
            <person name="Zenner C."/>
            <person name="Hitch T.C.A."/>
            <person name="Clavel T."/>
        </authorList>
    </citation>
    <scope>NUCLEOTIDE SEQUENCE [LARGE SCALE GENOMIC DNA]</scope>
    <source>
        <strain evidence="2 3">DSM 108706</strain>
    </source>
</reference>
<accession>A0ABR9QZ03</accession>
<feature type="transmembrane region" description="Helical" evidence="1">
    <location>
        <begin position="111"/>
        <end position="138"/>
    </location>
</feature>
<feature type="transmembrane region" description="Helical" evidence="1">
    <location>
        <begin position="52"/>
        <end position="71"/>
    </location>
</feature>